<dbReference type="Gene3D" id="3.90.280.10">
    <property type="entry name" value="PEBP-like"/>
    <property type="match status" value="1"/>
</dbReference>
<protein>
    <submittedName>
        <fullName evidence="1">Phospholipid-binding protein, PBP family</fullName>
    </submittedName>
</protein>
<dbReference type="InterPro" id="IPR008914">
    <property type="entry name" value="PEBP"/>
</dbReference>
<dbReference type="SUPFAM" id="SSF49777">
    <property type="entry name" value="PEBP-like"/>
    <property type="match status" value="1"/>
</dbReference>
<dbReference type="InterPro" id="IPR005247">
    <property type="entry name" value="YbhB_YbcL/LppC-like"/>
</dbReference>
<dbReference type="PANTHER" id="PTHR30289">
    <property type="entry name" value="UNCHARACTERIZED PROTEIN YBCL-RELATED"/>
    <property type="match status" value="1"/>
</dbReference>
<dbReference type="InterPro" id="IPR036610">
    <property type="entry name" value="PEBP-like_sf"/>
</dbReference>
<keyword evidence="2" id="KW-1185">Reference proteome</keyword>
<sequence>MAQTTTLEVLSFAFVKNAPIPKPYTCDGDNINPPLRIDNIPEQGESMVIILEDPDAPNGTFTHWMVWDLAPHPNIEENTKPDGVTGPNDFGKNNYMGPCPPAGEKHRYFFKVYVLDSKVNLAPNSTKEALEVLLQEKTIGYGELMGTYQKD</sequence>
<dbReference type="EMBL" id="FZOQ01000011">
    <property type="protein sequence ID" value="SNS70815.1"/>
    <property type="molecule type" value="Genomic_DNA"/>
</dbReference>
<accession>A0A239GPK7</accession>
<dbReference type="OrthoDB" id="9797506at2"/>
<dbReference type="AlphaFoldDB" id="A0A239GPK7"/>
<dbReference type="Proteomes" id="UP000198432">
    <property type="component" value="Unassembled WGS sequence"/>
</dbReference>
<evidence type="ECO:0000313" key="1">
    <source>
        <dbReference type="EMBL" id="SNS70815.1"/>
    </source>
</evidence>
<dbReference type="RefSeq" id="WP_089319713.1">
    <property type="nucleotide sequence ID" value="NZ_FZOQ01000011.1"/>
</dbReference>
<dbReference type="PANTHER" id="PTHR30289:SF1">
    <property type="entry name" value="PEBP (PHOSPHATIDYLETHANOLAMINE-BINDING PROTEIN) FAMILY PROTEIN"/>
    <property type="match status" value="1"/>
</dbReference>
<proteinExistence type="predicted"/>
<dbReference type="NCBIfam" id="TIGR00481">
    <property type="entry name" value="YbhB/YbcL family Raf kinase inhibitor-like protein"/>
    <property type="match status" value="1"/>
</dbReference>
<dbReference type="Pfam" id="PF01161">
    <property type="entry name" value="PBP"/>
    <property type="match status" value="1"/>
</dbReference>
<evidence type="ECO:0000313" key="2">
    <source>
        <dbReference type="Proteomes" id="UP000198432"/>
    </source>
</evidence>
<organism evidence="1 2">
    <name type="scientific">Pontibacter ummariensis</name>
    <dbReference type="NCBI Taxonomy" id="1610492"/>
    <lineage>
        <taxon>Bacteria</taxon>
        <taxon>Pseudomonadati</taxon>
        <taxon>Bacteroidota</taxon>
        <taxon>Cytophagia</taxon>
        <taxon>Cytophagales</taxon>
        <taxon>Hymenobacteraceae</taxon>
        <taxon>Pontibacter</taxon>
    </lineage>
</organism>
<name>A0A239GPK7_9BACT</name>
<gene>
    <name evidence="1" type="ORF">SAMN06296052_111159</name>
</gene>
<dbReference type="CDD" id="cd00865">
    <property type="entry name" value="PEBP_bact_arch"/>
    <property type="match status" value="1"/>
</dbReference>
<reference evidence="2" key="1">
    <citation type="submission" date="2017-06" db="EMBL/GenBank/DDBJ databases">
        <authorList>
            <person name="Varghese N."/>
            <person name="Submissions S."/>
        </authorList>
    </citation>
    <scope>NUCLEOTIDE SEQUENCE [LARGE SCALE GENOMIC DNA]</scope>
    <source>
        <strain evidence="2">NKM1</strain>
    </source>
</reference>